<name>A0A2U1T965_9CORY</name>
<dbReference type="KEGG" id="cyz:C3B44_06485"/>
<dbReference type="Gene3D" id="3.40.630.30">
    <property type="match status" value="1"/>
</dbReference>
<dbReference type="SUPFAM" id="SSF55729">
    <property type="entry name" value="Acyl-CoA N-acyltransferases (Nat)"/>
    <property type="match status" value="1"/>
</dbReference>
<reference evidence="3" key="1">
    <citation type="submission" date="2018-04" db="EMBL/GenBank/DDBJ databases">
        <authorList>
            <person name="Liu S."/>
            <person name="Wang Z."/>
            <person name="Li J."/>
        </authorList>
    </citation>
    <scope>NUCLEOTIDE SEQUENCE [LARGE SCALE GENOMIC DNA]</scope>
    <source>
        <strain evidence="3">2189</strain>
    </source>
</reference>
<comment type="caution">
    <text evidence="2">The sequence shown here is derived from an EMBL/GenBank/DDBJ whole genome shotgun (WGS) entry which is preliminary data.</text>
</comment>
<dbReference type="InterPro" id="IPR016181">
    <property type="entry name" value="Acyl_CoA_acyltransferase"/>
</dbReference>
<feature type="domain" description="N-acetyltransferase" evidence="1">
    <location>
        <begin position="18"/>
        <end position="214"/>
    </location>
</feature>
<dbReference type="PANTHER" id="PTHR42791">
    <property type="entry name" value="GNAT FAMILY ACETYLTRANSFERASE"/>
    <property type="match status" value="1"/>
</dbReference>
<dbReference type="InterPro" id="IPR052523">
    <property type="entry name" value="Trichothecene_AcTrans"/>
</dbReference>
<keyword evidence="3" id="KW-1185">Reference proteome</keyword>
<evidence type="ECO:0000313" key="3">
    <source>
        <dbReference type="Proteomes" id="UP000244989"/>
    </source>
</evidence>
<evidence type="ECO:0000313" key="2">
    <source>
        <dbReference type="EMBL" id="PWC02546.1"/>
    </source>
</evidence>
<dbReference type="CDD" id="cd04301">
    <property type="entry name" value="NAT_SF"/>
    <property type="match status" value="1"/>
</dbReference>
<evidence type="ECO:0000259" key="1">
    <source>
        <dbReference type="PROSITE" id="PS51186"/>
    </source>
</evidence>
<dbReference type="PROSITE" id="PS51186">
    <property type="entry name" value="GNAT"/>
    <property type="match status" value="1"/>
</dbReference>
<sequence>MRLFFEEPLVSTDNRPDVDIRERTDEPVRDIARLVGTAFADETFTRLALGKRAASQDNLTRLFELQLTDHLSRGGLIDLAYLEGELVGAALWERPDGDRGSLKSVLSQAVDYLRLVRWRALRSFVGQLKTDFARPNRKHWYMHLLAADPSTQGKGVGSSLLRRGLQRLKGGEPAYLESSNDGTTRLYEKFDFLTAGRIRLWPGYEIGRMWRPASASQR</sequence>
<dbReference type="PANTHER" id="PTHR42791:SF1">
    <property type="entry name" value="N-ACETYLTRANSFERASE DOMAIN-CONTAINING PROTEIN"/>
    <property type="match status" value="1"/>
</dbReference>
<gene>
    <name evidence="2" type="ORF">DF222_00955</name>
</gene>
<dbReference type="Proteomes" id="UP000244989">
    <property type="component" value="Unassembled WGS sequence"/>
</dbReference>
<organism evidence="2 3">
    <name type="scientific">Corynebacterium yudongzhengii</name>
    <dbReference type="NCBI Taxonomy" id="2080740"/>
    <lineage>
        <taxon>Bacteria</taxon>
        <taxon>Bacillati</taxon>
        <taxon>Actinomycetota</taxon>
        <taxon>Actinomycetes</taxon>
        <taxon>Mycobacteriales</taxon>
        <taxon>Corynebacteriaceae</taxon>
        <taxon>Corynebacterium</taxon>
    </lineage>
</organism>
<dbReference type="InterPro" id="IPR000182">
    <property type="entry name" value="GNAT_dom"/>
</dbReference>
<dbReference type="EMBL" id="QEEZ01000002">
    <property type="protein sequence ID" value="PWC02546.1"/>
    <property type="molecule type" value="Genomic_DNA"/>
</dbReference>
<dbReference type="GO" id="GO:0016747">
    <property type="term" value="F:acyltransferase activity, transferring groups other than amino-acyl groups"/>
    <property type="evidence" value="ECO:0007669"/>
    <property type="project" value="InterPro"/>
</dbReference>
<accession>A0A2U1T965</accession>
<keyword evidence="2" id="KW-0808">Transferase</keyword>
<proteinExistence type="predicted"/>
<dbReference type="Pfam" id="PF00583">
    <property type="entry name" value="Acetyltransf_1"/>
    <property type="match status" value="1"/>
</dbReference>
<dbReference type="AlphaFoldDB" id="A0A2U1T965"/>
<protein>
    <submittedName>
        <fullName evidence="2">N-acetyltransferase</fullName>
    </submittedName>
</protein>